<dbReference type="Proteomes" id="UP000275408">
    <property type="component" value="Unassembled WGS sequence"/>
</dbReference>
<sequence length="114" mass="13528">MHRRFPWEESDLKDEIPQMAEMEQEEREQCVKTFQGRLAFLESLLLTDYMLFSGLNIIKRGVQYWLSNGVIDKDELEERLKQMPWFKAYEASRIPNDVTRKDSGKAQLISLTKL</sequence>
<gene>
    <name evidence="1" type="ORF">pdam_00017648</name>
</gene>
<dbReference type="EMBL" id="RCHS01002138">
    <property type="protein sequence ID" value="RMX49464.1"/>
    <property type="molecule type" value="Genomic_DNA"/>
</dbReference>
<evidence type="ECO:0000313" key="1">
    <source>
        <dbReference type="EMBL" id="RMX49464.1"/>
    </source>
</evidence>
<name>A0A3M6U7G7_POCDA</name>
<dbReference type="AlphaFoldDB" id="A0A3M6U7G7"/>
<accession>A0A3M6U7G7</accession>
<keyword evidence="2" id="KW-1185">Reference proteome</keyword>
<protein>
    <submittedName>
        <fullName evidence="1">Uncharacterized protein</fullName>
    </submittedName>
</protein>
<comment type="caution">
    <text evidence="1">The sequence shown here is derived from an EMBL/GenBank/DDBJ whole genome shotgun (WGS) entry which is preliminary data.</text>
</comment>
<evidence type="ECO:0000313" key="2">
    <source>
        <dbReference type="Proteomes" id="UP000275408"/>
    </source>
</evidence>
<reference evidence="1 2" key="1">
    <citation type="journal article" date="2018" name="Sci. Rep.">
        <title>Comparative analysis of the Pocillopora damicornis genome highlights role of immune system in coral evolution.</title>
        <authorList>
            <person name="Cunning R."/>
            <person name="Bay R.A."/>
            <person name="Gillette P."/>
            <person name="Baker A.C."/>
            <person name="Traylor-Knowles N."/>
        </authorList>
    </citation>
    <scope>NUCLEOTIDE SEQUENCE [LARGE SCALE GENOMIC DNA]</scope>
    <source>
        <strain evidence="1">RSMAS</strain>
        <tissue evidence="1">Whole animal</tissue>
    </source>
</reference>
<feature type="non-terminal residue" evidence="1">
    <location>
        <position position="114"/>
    </location>
</feature>
<organism evidence="1 2">
    <name type="scientific">Pocillopora damicornis</name>
    <name type="common">Cauliflower coral</name>
    <name type="synonym">Millepora damicornis</name>
    <dbReference type="NCBI Taxonomy" id="46731"/>
    <lineage>
        <taxon>Eukaryota</taxon>
        <taxon>Metazoa</taxon>
        <taxon>Cnidaria</taxon>
        <taxon>Anthozoa</taxon>
        <taxon>Hexacorallia</taxon>
        <taxon>Scleractinia</taxon>
        <taxon>Astrocoeniina</taxon>
        <taxon>Pocilloporidae</taxon>
        <taxon>Pocillopora</taxon>
    </lineage>
</organism>
<proteinExistence type="predicted"/>